<dbReference type="PRINTS" id="PR00039">
    <property type="entry name" value="HTHLYSR"/>
</dbReference>
<dbReference type="InterPro" id="IPR036390">
    <property type="entry name" value="WH_DNA-bd_sf"/>
</dbReference>
<comment type="caution">
    <text evidence="6">The sequence shown here is derived from an EMBL/GenBank/DDBJ whole genome shotgun (WGS) entry which is preliminary data.</text>
</comment>
<keyword evidence="7" id="KW-1185">Reference proteome</keyword>
<comment type="similarity">
    <text evidence="1">Belongs to the LysR transcriptional regulatory family.</text>
</comment>
<proteinExistence type="inferred from homology"/>
<dbReference type="SUPFAM" id="SSF53850">
    <property type="entry name" value="Periplasmic binding protein-like II"/>
    <property type="match status" value="1"/>
</dbReference>
<dbReference type="GO" id="GO:0000976">
    <property type="term" value="F:transcription cis-regulatory region binding"/>
    <property type="evidence" value="ECO:0007669"/>
    <property type="project" value="TreeGrafter"/>
</dbReference>
<dbReference type="Gene3D" id="1.10.10.10">
    <property type="entry name" value="Winged helix-like DNA-binding domain superfamily/Winged helix DNA-binding domain"/>
    <property type="match status" value="1"/>
</dbReference>
<name>A0A841PZM9_9BACL</name>
<protein>
    <submittedName>
        <fullName evidence="6">DNA-binding transcriptional LysR family regulator</fullName>
    </submittedName>
</protein>
<organism evidence="6 7">
    <name type="scientific">Geomicrobium halophilum</name>
    <dbReference type="NCBI Taxonomy" id="549000"/>
    <lineage>
        <taxon>Bacteria</taxon>
        <taxon>Bacillati</taxon>
        <taxon>Bacillota</taxon>
        <taxon>Bacilli</taxon>
        <taxon>Bacillales</taxon>
        <taxon>Geomicrobium</taxon>
    </lineage>
</organism>
<dbReference type="RefSeq" id="WP_184403908.1">
    <property type="nucleotide sequence ID" value="NZ_JACHHJ010000002.1"/>
</dbReference>
<dbReference type="Pfam" id="PF03466">
    <property type="entry name" value="LysR_substrate"/>
    <property type="match status" value="1"/>
</dbReference>
<dbReference type="InterPro" id="IPR000847">
    <property type="entry name" value="LysR_HTH_N"/>
</dbReference>
<dbReference type="InterPro" id="IPR005119">
    <property type="entry name" value="LysR_subst-bd"/>
</dbReference>
<gene>
    <name evidence="6" type="ORF">HNR44_001953</name>
</gene>
<evidence type="ECO:0000256" key="4">
    <source>
        <dbReference type="ARBA" id="ARBA00023163"/>
    </source>
</evidence>
<dbReference type="PROSITE" id="PS50931">
    <property type="entry name" value="HTH_LYSR"/>
    <property type="match status" value="1"/>
</dbReference>
<sequence>MNIKLLELFCLIVEEGSISGAARRAYQSQPSVTKSIRYLEDEYGALLFHREKGQISLTEVGHTLYPHAKAILSEYKNSVEAVRYQNEKIQSQLKIGASFTIGEYLLPSVISKYKKQKDDQLQLFINNTPRILEMLEENVIDLAFVEGEVTGEAFNQRAIANDEIVLFVSPSDPWADRTHILTSDLKNHKLISREKDSGTRKIIQEHLANHRISPISPYLELSTTQAVKSAVQSGLGYGFASRFAVEQEIKNHLLVHVPVADLKISRPLWSVTKPLRFEKPAIETFLRMTKDMLGRDERS</sequence>
<feature type="domain" description="HTH lysR-type" evidence="5">
    <location>
        <begin position="1"/>
        <end position="58"/>
    </location>
</feature>
<evidence type="ECO:0000313" key="7">
    <source>
        <dbReference type="Proteomes" id="UP000568839"/>
    </source>
</evidence>
<keyword evidence="4" id="KW-0804">Transcription</keyword>
<evidence type="ECO:0000313" key="6">
    <source>
        <dbReference type="EMBL" id="MBB6449975.1"/>
    </source>
</evidence>
<dbReference type="Proteomes" id="UP000568839">
    <property type="component" value="Unassembled WGS sequence"/>
</dbReference>
<dbReference type="GO" id="GO:0003700">
    <property type="term" value="F:DNA-binding transcription factor activity"/>
    <property type="evidence" value="ECO:0007669"/>
    <property type="project" value="InterPro"/>
</dbReference>
<dbReference type="EMBL" id="JACHHJ010000002">
    <property type="protein sequence ID" value="MBB6449975.1"/>
    <property type="molecule type" value="Genomic_DNA"/>
</dbReference>
<dbReference type="SUPFAM" id="SSF46785">
    <property type="entry name" value="Winged helix' DNA-binding domain"/>
    <property type="match status" value="1"/>
</dbReference>
<dbReference type="PANTHER" id="PTHR30126">
    <property type="entry name" value="HTH-TYPE TRANSCRIPTIONAL REGULATOR"/>
    <property type="match status" value="1"/>
</dbReference>
<evidence type="ECO:0000256" key="2">
    <source>
        <dbReference type="ARBA" id="ARBA00023015"/>
    </source>
</evidence>
<dbReference type="AlphaFoldDB" id="A0A841PZM9"/>
<evidence type="ECO:0000259" key="5">
    <source>
        <dbReference type="PROSITE" id="PS50931"/>
    </source>
</evidence>
<evidence type="ECO:0000256" key="3">
    <source>
        <dbReference type="ARBA" id="ARBA00023125"/>
    </source>
</evidence>
<dbReference type="PANTHER" id="PTHR30126:SF39">
    <property type="entry name" value="HTH-TYPE TRANSCRIPTIONAL REGULATOR CYSL"/>
    <property type="match status" value="1"/>
</dbReference>
<dbReference type="Pfam" id="PF00126">
    <property type="entry name" value="HTH_1"/>
    <property type="match status" value="1"/>
</dbReference>
<keyword evidence="3 6" id="KW-0238">DNA-binding</keyword>
<dbReference type="FunFam" id="1.10.10.10:FF:000001">
    <property type="entry name" value="LysR family transcriptional regulator"/>
    <property type="match status" value="1"/>
</dbReference>
<dbReference type="InterPro" id="IPR036388">
    <property type="entry name" value="WH-like_DNA-bd_sf"/>
</dbReference>
<evidence type="ECO:0000256" key="1">
    <source>
        <dbReference type="ARBA" id="ARBA00009437"/>
    </source>
</evidence>
<reference evidence="6 7" key="1">
    <citation type="submission" date="2020-08" db="EMBL/GenBank/DDBJ databases">
        <title>Genomic Encyclopedia of Type Strains, Phase IV (KMG-IV): sequencing the most valuable type-strain genomes for metagenomic binning, comparative biology and taxonomic classification.</title>
        <authorList>
            <person name="Goeker M."/>
        </authorList>
    </citation>
    <scope>NUCLEOTIDE SEQUENCE [LARGE SCALE GENOMIC DNA]</scope>
    <source>
        <strain evidence="6 7">DSM 21769</strain>
    </source>
</reference>
<accession>A0A841PZM9</accession>
<dbReference type="CDD" id="cd08420">
    <property type="entry name" value="PBP2_CysL_like"/>
    <property type="match status" value="1"/>
</dbReference>
<dbReference type="Gene3D" id="3.40.190.10">
    <property type="entry name" value="Periplasmic binding protein-like II"/>
    <property type="match status" value="2"/>
</dbReference>
<keyword evidence="2" id="KW-0805">Transcription regulation</keyword>